<dbReference type="Proteomes" id="UP001152795">
    <property type="component" value="Unassembled WGS sequence"/>
</dbReference>
<dbReference type="NCBIfam" id="TIGR00675">
    <property type="entry name" value="dcm"/>
    <property type="match status" value="1"/>
</dbReference>
<keyword evidence="3 7" id="KW-0949">S-adenosyl-L-methionine</keyword>
<dbReference type="GO" id="GO:0008168">
    <property type="term" value="F:methyltransferase activity"/>
    <property type="evidence" value="ECO:0007669"/>
    <property type="project" value="UniProtKB-KW"/>
</dbReference>
<evidence type="ECO:0000256" key="2">
    <source>
        <dbReference type="ARBA" id="ARBA00022679"/>
    </source>
</evidence>
<keyword evidence="10" id="KW-1185">Reference proteome</keyword>
<organism evidence="9 10">
    <name type="scientific">Paramuricea clavata</name>
    <name type="common">Red gorgonian</name>
    <name type="synonym">Violescent sea-whip</name>
    <dbReference type="NCBI Taxonomy" id="317549"/>
    <lineage>
        <taxon>Eukaryota</taxon>
        <taxon>Metazoa</taxon>
        <taxon>Cnidaria</taxon>
        <taxon>Anthozoa</taxon>
        <taxon>Octocorallia</taxon>
        <taxon>Malacalcyonacea</taxon>
        <taxon>Plexauridae</taxon>
        <taxon>Paramuricea</taxon>
    </lineage>
</organism>
<dbReference type="InterPro" id="IPR050750">
    <property type="entry name" value="C5-MTase"/>
</dbReference>
<accession>A0A6S7G2N9</accession>
<dbReference type="Gene3D" id="3.40.50.150">
    <property type="entry name" value="Vaccinia Virus protein VP39"/>
    <property type="match status" value="1"/>
</dbReference>
<evidence type="ECO:0000256" key="7">
    <source>
        <dbReference type="PROSITE-ProRule" id="PRU01016"/>
    </source>
</evidence>
<evidence type="ECO:0000256" key="3">
    <source>
        <dbReference type="ARBA" id="ARBA00022691"/>
    </source>
</evidence>
<evidence type="ECO:0000313" key="9">
    <source>
        <dbReference type="EMBL" id="CAB3980171.1"/>
    </source>
</evidence>
<evidence type="ECO:0000313" key="10">
    <source>
        <dbReference type="Proteomes" id="UP001152795"/>
    </source>
</evidence>
<dbReference type="InterPro" id="IPR001525">
    <property type="entry name" value="C5_MeTfrase"/>
</dbReference>
<comment type="similarity">
    <text evidence="7 8">Belongs to the class I-like SAM-binding methyltransferase superfamily. C5-methyltransferase family.</text>
</comment>
<evidence type="ECO:0000256" key="5">
    <source>
        <dbReference type="ARBA" id="ARBA00039681"/>
    </source>
</evidence>
<keyword evidence="1 7" id="KW-0489">Methyltransferase</keyword>
<comment type="caution">
    <text evidence="9">The sequence shown here is derived from an EMBL/GenBank/DDBJ whole genome shotgun (WGS) entry which is preliminary data.</text>
</comment>
<sequence>MATALRAVEFYSGIGGMHYALQSSAVAVNVVAAIDINTTANEVYAHNFPDTVLMNRNIEGIKLAQFMKFDADIFTMSPPCQPFTRQGNQKASDDPRTKSFLYIMKIIRSLSKPPSYILMENVKGFEVSETREEFIRTIRETDYCFQEFLLSPSQFGVPNSRLRYFLIAVHKPLQLPFPETDSIMKSIPAAPNLNTNSKPCSNFSADNPRSHCPICNKQTLEASNSTEFQSNKTTNNTEHHPLAVQRESLTNKTESTDFAEGNCSLNLENIKSKKDCKGVNERHDESTINSASNISMVNSKTGLHDAECHKDKSCDHIWNGIKNIQDYLEERRENFEEFLVPENILKKKVLLMDIVHTKCNHSCCFTKGYAHYVEGTGSILQMSSVDSSSIFEKYSEADEEGKIKLLSPLGLRYFTPREIANILCFPKHFDFPAKVSRKQKYRLLGNSLNVLVVAELMKILFSSGSK</sequence>
<dbReference type="PROSITE" id="PS00095">
    <property type="entry name" value="C5_MTASE_2"/>
    <property type="match status" value="1"/>
</dbReference>
<dbReference type="OrthoDB" id="414133at2759"/>
<name>A0A6S7G2N9_PARCT</name>
<proteinExistence type="inferred from homology"/>
<dbReference type="GO" id="GO:0005634">
    <property type="term" value="C:nucleus"/>
    <property type="evidence" value="ECO:0007669"/>
    <property type="project" value="TreeGrafter"/>
</dbReference>
<dbReference type="EMBL" id="CACRXK020000265">
    <property type="protein sequence ID" value="CAB3980171.1"/>
    <property type="molecule type" value="Genomic_DNA"/>
</dbReference>
<protein>
    <recommendedName>
        <fullName evidence="5">tRNA (cytosine(38)-C(5))-methyltransferase</fullName>
        <ecNumber evidence="4">2.1.1.204</ecNumber>
    </recommendedName>
    <alternativeName>
        <fullName evidence="6">DNA (cytosine-5)-methyltransferase-like protein 2</fullName>
    </alternativeName>
</protein>
<dbReference type="Pfam" id="PF00145">
    <property type="entry name" value="DNA_methylase"/>
    <property type="match status" value="1"/>
</dbReference>
<reference evidence="9" key="1">
    <citation type="submission" date="2020-04" db="EMBL/GenBank/DDBJ databases">
        <authorList>
            <person name="Alioto T."/>
            <person name="Alioto T."/>
            <person name="Gomez Garrido J."/>
        </authorList>
    </citation>
    <scope>NUCLEOTIDE SEQUENCE</scope>
    <source>
        <strain evidence="9">A484AB</strain>
    </source>
</reference>
<dbReference type="Gene3D" id="3.90.120.10">
    <property type="entry name" value="DNA Methylase, subunit A, domain 2"/>
    <property type="match status" value="1"/>
</dbReference>
<dbReference type="PROSITE" id="PS51679">
    <property type="entry name" value="SAM_MT_C5"/>
    <property type="match status" value="1"/>
</dbReference>
<dbReference type="PANTHER" id="PTHR46098">
    <property type="entry name" value="TRNA (CYTOSINE(38)-C(5))-METHYLTRANSFERASE"/>
    <property type="match status" value="1"/>
</dbReference>
<gene>
    <name evidence="9" type="ORF">PACLA_8A045214</name>
</gene>
<evidence type="ECO:0000256" key="6">
    <source>
        <dbReference type="ARBA" id="ARBA00042810"/>
    </source>
</evidence>
<dbReference type="EC" id="2.1.1.204" evidence="4"/>
<keyword evidence="2 7" id="KW-0808">Transferase</keyword>
<dbReference type="PRINTS" id="PR00105">
    <property type="entry name" value="C5METTRFRASE"/>
</dbReference>
<dbReference type="PANTHER" id="PTHR46098:SF1">
    <property type="entry name" value="TRNA (CYTOSINE(38)-C(5))-METHYLTRANSFERASE"/>
    <property type="match status" value="1"/>
</dbReference>
<feature type="active site" evidence="7">
    <location>
        <position position="80"/>
    </location>
</feature>
<dbReference type="SUPFAM" id="SSF53335">
    <property type="entry name" value="S-adenosyl-L-methionine-dependent methyltransferases"/>
    <property type="match status" value="1"/>
</dbReference>
<evidence type="ECO:0000256" key="1">
    <source>
        <dbReference type="ARBA" id="ARBA00022603"/>
    </source>
</evidence>
<evidence type="ECO:0000256" key="8">
    <source>
        <dbReference type="RuleBase" id="RU000416"/>
    </source>
</evidence>
<dbReference type="GO" id="GO:0032259">
    <property type="term" value="P:methylation"/>
    <property type="evidence" value="ECO:0007669"/>
    <property type="project" value="UniProtKB-KW"/>
</dbReference>
<evidence type="ECO:0000256" key="4">
    <source>
        <dbReference type="ARBA" id="ARBA00039081"/>
    </source>
</evidence>
<dbReference type="InterPro" id="IPR029063">
    <property type="entry name" value="SAM-dependent_MTases_sf"/>
</dbReference>
<dbReference type="InterPro" id="IPR031303">
    <property type="entry name" value="C5_meth_CS"/>
</dbReference>
<dbReference type="AlphaFoldDB" id="A0A6S7G2N9"/>